<reference evidence="5 6" key="1">
    <citation type="submission" date="2021-01" db="EMBL/GenBank/DDBJ databases">
        <title>Sequencing the genomes of 1000 actinobacteria strains.</title>
        <authorList>
            <person name="Klenk H.-P."/>
        </authorList>
    </citation>
    <scope>NUCLEOTIDE SEQUENCE [LARGE SCALE GENOMIC DNA]</scope>
    <source>
        <strain evidence="5 6">DSM 18662</strain>
    </source>
</reference>
<name>A0ABS2RK46_9ACTN</name>
<evidence type="ECO:0000256" key="1">
    <source>
        <dbReference type="ARBA" id="ARBA00004196"/>
    </source>
</evidence>
<feature type="domain" description="Periplasmic binding protein" evidence="4">
    <location>
        <begin position="44"/>
        <end position="321"/>
    </location>
</feature>
<evidence type="ECO:0000313" key="6">
    <source>
        <dbReference type="Proteomes" id="UP000704762"/>
    </source>
</evidence>
<accession>A0ABS2RK46</accession>
<dbReference type="PANTHER" id="PTHR46847:SF1">
    <property type="entry name" value="D-ALLOSE-BINDING PERIPLASMIC PROTEIN-RELATED"/>
    <property type="match status" value="1"/>
</dbReference>
<gene>
    <name evidence="5" type="ORF">JOE57_001783</name>
</gene>
<dbReference type="InterPro" id="IPR028082">
    <property type="entry name" value="Peripla_BP_I"/>
</dbReference>
<evidence type="ECO:0000256" key="2">
    <source>
        <dbReference type="ARBA" id="ARBA00007639"/>
    </source>
</evidence>
<dbReference type="InterPro" id="IPR025997">
    <property type="entry name" value="SBP_2_dom"/>
</dbReference>
<comment type="similarity">
    <text evidence="2">Belongs to the bacterial solute-binding protein 2 family.</text>
</comment>
<comment type="subcellular location">
    <subcellularLocation>
        <location evidence="1">Cell envelope</location>
    </subcellularLocation>
</comment>
<dbReference type="EMBL" id="JAFBCF010000001">
    <property type="protein sequence ID" value="MBM7798862.1"/>
    <property type="molecule type" value="Genomic_DNA"/>
</dbReference>
<protein>
    <submittedName>
        <fullName evidence="5">Fructose transport system substrate-binding protein</fullName>
    </submittedName>
</protein>
<evidence type="ECO:0000313" key="5">
    <source>
        <dbReference type="EMBL" id="MBM7798862.1"/>
    </source>
</evidence>
<proteinExistence type="inferred from homology"/>
<keyword evidence="6" id="KW-1185">Reference proteome</keyword>
<comment type="caution">
    <text evidence="5">The sequence shown here is derived from an EMBL/GenBank/DDBJ whole genome shotgun (WGS) entry which is preliminary data.</text>
</comment>
<dbReference type="Gene3D" id="3.40.50.2300">
    <property type="match status" value="2"/>
</dbReference>
<dbReference type="RefSeq" id="WP_204917358.1">
    <property type="nucleotide sequence ID" value="NZ_BAAAQP010000002.1"/>
</dbReference>
<dbReference type="Proteomes" id="UP000704762">
    <property type="component" value="Unassembled WGS sequence"/>
</dbReference>
<sequence length="364" mass="37685">MGAQVNLRYDRRRARWLGWVICLVVALVASLAGCASSDTRVGVSLILKTQTNPYFVSMKKSAQEAADKLNVRLSVAAGTADGDTQNQINAIDTAIARGDKGILITSNGDAVNAALRQAKDNGLFVIALDTPLNPANTADITFATDNEQAGKLIGEYAATRLAGKPAVIAMLDLYNDQIVSVDINRDHGFLKGMGIDPGSKTQNAKEAKSGKYTAGGGGSYQIACHEPTQGAIDGGRTAMEQCLSANPDINVVYTINEPAGRGARAALTAAGKQDQAFIVTIDGSCQGIGDVKSGVFAADATQYPGKMAGLGVTAIAGLAKGGPRPEASSGKDFFDTGTSLVTAKPLQGLDSQTPDKAMTACWGK</sequence>
<evidence type="ECO:0000259" key="4">
    <source>
        <dbReference type="Pfam" id="PF13407"/>
    </source>
</evidence>
<keyword evidence="3" id="KW-0732">Signal</keyword>
<organism evidence="5 6">
    <name type="scientific">Microlunatus panaciterrae</name>
    <dbReference type="NCBI Taxonomy" id="400768"/>
    <lineage>
        <taxon>Bacteria</taxon>
        <taxon>Bacillati</taxon>
        <taxon>Actinomycetota</taxon>
        <taxon>Actinomycetes</taxon>
        <taxon>Propionibacteriales</taxon>
        <taxon>Propionibacteriaceae</taxon>
        <taxon>Microlunatus</taxon>
    </lineage>
</organism>
<dbReference type="SUPFAM" id="SSF53822">
    <property type="entry name" value="Periplasmic binding protein-like I"/>
    <property type="match status" value="1"/>
</dbReference>
<dbReference type="Pfam" id="PF13407">
    <property type="entry name" value="Peripla_BP_4"/>
    <property type="match status" value="1"/>
</dbReference>
<dbReference type="PANTHER" id="PTHR46847">
    <property type="entry name" value="D-ALLOSE-BINDING PERIPLASMIC PROTEIN-RELATED"/>
    <property type="match status" value="1"/>
</dbReference>
<evidence type="ECO:0000256" key="3">
    <source>
        <dbReference type="ARBA" id="ARBA00022729"/>
    </source>
</evidence>